<dbReference type="InterPro" id="IPR036390">
    <property type="entry name" value="WH_DNA-bd_sf"/>
</dbReference>
<protein>
    <submittedName>
        <fullName evidence="5">Crp/Fnr family transcriptional regulator</fullName>
    </submittedName>
</protein>
<keyword evidence="3" id="KW-0804">Transcription</keyword>
<dbReference type="Pfam" id="PF13545">
    <property type="entry name" value="HTH_Crp_2"/>
    <property type="match status" value="1"/>
</dbReference>
<dbReference type="RefSeq" id="WP_099515272.1">
    <property type="nucleotide sequence ID" value="NZ_CP016619.1"/>
</dbReference>
<keyword evidence="5" id="KW-0614">Plasmid</keyword>
<dbReference type="Gene3D" id="2.60.120.10">
    <property type="entry name" value="Jelly Rolls"/>
    <property type="match status" value="1"/>
</dbReference>
<evidence type="ECO:0000313" key="5">
    <source>
        <dbReference type="EMBL" id="ANY84370.1"/>
    </source>
</evidence>
<dbReference type="EMBL" id="CP016619">
    <property type="protein sequence ID" value="ANY84370.1"/>
    <property type="molecule type" value="Genomic_DNA"/>
</dbReference>
<dbReference type="KEGG" id="moc:BB934_39855"/>
<accession>A0A1B2EWN8</accession>
<organism evidence="5">
    <name type="scientific">Microvirga ossetica</name>
    <dbReference type="NCBI Taxonomy" id="1882682"/>
    <lineage>
        <taxon>Bacteria</taxon>
        <taxon>Pseudomonadati</taxon>
        <taxon>Pseudomonadota</taxon>
        <taxon>Alphaproteobacteria</taxon>
        <taxon>Hyphomicrobiales</taxon>
        <taxon>Methylobacteriaceae</taxon>
        <taxon>Microvirga</taxon>
    </lineage>
</organism>
<evidence type="ECO:0000256" key="1">
    <source>
        <dbReference type="ARBA" id="ARBA00023015"/>
    </source>
</evidence>
<evidence type="ECO:0000256" key="3">
    <source>
        <dbReference type="ARBA" id="ARBA00023163"/>
    </source>
</evidence>
<evidence type="ECO:0000256" key="2">
    <source>
        <dbReference type="ARBA" id="ARBA00023125"/>
    </source>
</evidence>
<gene>
    <name evidence="5" type="ORF">BB934_39855</name>
</gene>
<dbReference type="SMART" id="SM00419">
    <property type="entry name" value="HTH_CRP"/>
    <property type="match status" value="1"/>
</dbReference>
<dbReference type="GO" id="GO:0003677">
    <property type="term" value="F:DNA binding"/>
    <property type="evidence" value="ECO:0007669"/>
    <property type="project" value="UniProtKB-KW"/>
</dbReference>
<geneLocation type="plasmid" evidence="5">
    <name>unnamed2</name>
</geneLocation>
<dbReference type="SMART" id="SM00100">
    <property type="entry name" value="cNMP"/>
    <property type="match status" value="1"/>
</dbReference>
<dbReference type="InterPro" id="IPR018490">
    <property type="entry name" value="cNMP-bd_dom_sf"/>
</dbReference>
<sequence length="262" mass="29603">MAHLSNTATHRANRLLAALESKDFAYLEPHLEFVNLHRKQVLYEAGEPIRYTYFPHDVVVSLVNVLEDGRSVEVAVFGREGVFGLISALFTRESFGRYIVQIPGTASQIEIEWVREVVNASPRMRLLLYRFTEALLAQTFQIVTCNAVHNVEARCCRWLLSTHDRVEQDTLPLTHEFLAEMLGTQRPSVSIVLRTLQNAGLIRQRRGGIVITDRAGLEEVACECYGKIRRSYERLLPHTCPPVDEDVGSIVSGIRQINGSDT</sequence>
<dbReference type="InterPro" id="IPR000595">
    <property type="entry name" value="cNMP-bd_dom"/>
</dbReference>
<dbReference type="AlphaFoldDB" id="A0A1B2EWN8"/>
<name>A0A1B2EWN8_9HYPH</name>
<keyword evidence="2" id="KW-0238">DNA-binding</keyword>
<dbReference type="PANTHER" id="PTHR24567">
    <property type="entry name" value="CRP FAMILY TRANSCRIPTIONAL REGULATORY PROTEIN"/>
    <property type="match status" value="1"/>
</dbReference>
<dbReference type="Gene3D" id="1.10.10.10">
    <property type="entry name" value="Winged helix-like DNA-binding domain superfamily/Winged helix DNA-binding domain"/>
    <property type="match status" value="1"/>
</dbReference>
<dbReference type="GO" id="GO:0005829">
    <property type="term" value="C:cytosol"/>
    <property type="evidence" value="ECO:0007669"/>
    <property type="project" value="TreeGrafter"/>
</dbReference>
<dbReference type="PANTHER" id="PTHR24567:SF74">
    <property type="entry name" value="HTH-TYPE TRANSCRIPTIONAL REGULATOR ARCR"/>
    <property type="match status" value="1"/>
</dbReference>
<feature type="domain" description="HTH crp-type" evidence="4">
    <location>
        <begin position="149"/>
        <end position="215"/>
    </location>
</feature>
<dbReference type="InterPro" id="IPR036388">
    <property type="entry name" value="WH-like_DNA-bd_sf"/>
</dbReference>
<dbReference type="InterPro" id="IPR014710">
    <property type="entry name" value="RmlC-like_jellyroll"/>
</dbReference>
<dbReference type="PROSITE" id="PS51063">
    <property type="entry name" value="HTH_CRP_2"/>
    <property type="match status" value="1"/>
</dbReference>
<proteinExistence type="predicted"/>
<dbReference type="Pfam" id="PF00027">
    <property type="entry name" value="cNMP_binding"/>
    <property type="match status" value="1"/>
</dbReference>
<dbReference type="SUPFAM" id="SSF51206">
    <property type="entry name" value="cAMP-binding domain-like"/>
    <property type="match status" value="1"/>
</dbReference>
<dbReference type="GO" id="GO:0003700">
    <property type="term" value="F:DNA-binding transcription factor activity"/>
    <property type="evidence" value="ECO:0007669"/>
    <property type="project" value="TreeGrafter"/>
</dbReference>
<dbReference type="SUPFAM" id="SSF46785">
    <property type="entry name" value="Winged helix' DNA-binding domain"/>
    <property type="match status" value="1"/>
</dbReference>
<dbReference type="InterPro" id="IPR012318">
    <property type="entry name" value="HTH_CRP"/>
</dbReference>
<keyword evidence="1" id="KW-0805">Transcription regulation</keyword>
<dbReference type="CDD" id="cd00038">
    <property type="entry name" value="CAP_ED"/>
    <property type="match status" value="1"/>
</dbReference>
<reference evidence="5" key="1">
    <citation type="submission" date="2016-07" db="EMBL/GenBank/DDBJ databases">
        <title>Microvirga ossetica sp. nov. a new species of rhizobia isolated from root nodules of the legume species Vicia alpestris Steven originated from North Ossetia region in the Caucasus.</title>
        <authorList>
            <person name="Safronova V.I."/>
            <person name="Kuznetsova I.G."/>
            <person name="Sazanova A.L."/>
            <person name="Belimov A."/>
            <person name="Andronov E."/>
            <person name="Osledkin Y.S."/>
            <person name="Onishchuk O.P."/>
            <person name="Kurchak O.N."/>
            <person name="Shaposhnikov A.I."/>
            <person name="Willems A."/>
            <person name="Tikhonovich I.A."/>
        </authorList>
    </citation>
    <scope>NUCLEOTIDE SEQUENCE [LARGE SCALE GENOMIC DNA]</scope>
    <source>
        <strain evidence="5">V5/3M</strain>
        <plasmid evidence="5">unnamed2</plasmid>
    </source>
</reference>
<dbReference type="InterPro" id="IPR050397">
    <property type="entry name" value="Env_Response_Regulators"/>
</dbReference>
<evidence type="ECO:0000259" key="4">
    <source>
        <dbReference type="PROSITE" id="PS51063"/>
    </source>
</evidence>
<dbReference type="OrthoDB" id="7506088at2"/>